<feature type="transmembrane region" description="Helical" evidence="1">
    <location>
        <begin position="7"/>
        <end position="26"/>
    </location>
</feature>
<dbReference type="STRING" id="1235279.C772_02777"/>
<comment type="caution">
    <text evidence="2">The sequence shown here is derived from an EMBL/GenBank/DDBJ whole genome shotgun (WGS) entry which is preliminary data.</text>
</comment>
<accession>M7NUI7</accession>
<dbReference type="Proteomes" id="UP000011919">
    <property type="component" value="Unassembled WGS sequence"/>
</dbReference>
<keyword evidence="1" id="KW-0472">Membrane</keyword>
<keyword evidence="3" id="KW-1185">Reference proteome</keyword>
<sequence length="58" mass="6543">MMRLDKLDWFLLLLVIIVSAVVYSAYSGELPTGYLVLIILFVGLMIGVLKRVLFGLKQ</sequence>
<dbReference type="AlphaFoldDB" id="M7NUI7"/>
<protein>
    <submittedName>
        <fullName evidence="2">Uncharacterized protein</fullName>
    </submittedName>
</protein>
<keyword evidence="1" id="KW-0812">Transmembrane</keyword>
<dbReference type="EMBL" id="AOFT01000018">
    <property type="protein sequence ID" value="EMR05310.1"/>
    <property type="molecule type" value="Genomic_DNA"/>
</dbReference>
<reference evidence="2 3" key="1">
    <citation type="journal article" date="2013" name="Genome Announc.">
        <title>Draft Genome Sequence of Bhargavaea cecembensis Strain DSE10T, Isolated from a Deep-Sea Sediment Sample Collected at a Depth of 5,904 m from the Chagos-Laccadive Ridge System in the Indian Ocean.</title>
        <authorList>
            <person name="Shivaji S."/>
            <person name="Ara S."/>
            <person name="Begum Z."/>
            <person name="Ruth M."/>
            <person name="Singh A."/>
            <person name="Kumar Pinnaka A."/>
        </authorList>
    </citation>
    <scope>NUCLEOTIDE SEQUENCE [LARGE SCALE GENOMIC DNA]</scope>
    <source>
        <strain evidence="2 3">DSE10</strain>
    </source>
</reference>
<feature type="transmembrane region" description="Helical" evidence="1">
    <location>
        <begin position="32"/>
        <end position="53"/>
    </location>
</feature>
<organism evidence="2 3">
    <name type="scientific">Bhargavaea cecembensis DSE10</name>
    <dbReference type="NCBI Taxonomy" id="1235279"/>
    <lineage>
        <taxon>Bacteria</taxon>
        <taxon>Bacillati</taxon>
        <taxon>Bacillota</taxon>
        <taxon>Bacilli</taxon>
        <taxon>Bacillales</taxon>
        <taxon>Caryophanaceae</taxon>
        <taxon>Bhargavaea</taxon>
    </lineage>
</organism>
<evidence type="ECO:0000313" key="3">
    <source>
        <dbReference type="Proteomes" id="UP000011919"/>
    </source>
</evidence>
<gene>
    <name evidence="2" type="ORF">C772_02777</name>
</gene>
<evidence type="ECO:0000313" key="2">
    <source>
        <dbReference type="EMBL" id="EMR05310.1"/>
    </source>
</evidence>
<proteinExistence type="predicted"/>
<keyword evidence="1" id="KW-1133">Transmembrane helix</keyword>
<name>M7NUI7_9BACL</name>
<evidence type="ECO:0000256" key="1">
    <source>
        <dbReference type="SAM" id="Phobius"/>
    </source>
</evidence>